<organism evidence="22 23">
    <name type="scientific">Oryzias javanicus</name>
    <name type="common">Javanese ricefish</name>
    <name type="synonym">Aplocheilus javanicus</name>
    <dbReference type="NCBI Taxonomy" id="123683"/>
    <lineage>
        <taxon>Eukaryota</taxon>
        <taxon>Metazoa</taxon>
        <taxon>Chordata</taxon>
        <taxon>Craniata</taxon>
        <taxon>Vertebrata</taxon>
        <taxon>Euteleostomi</taxon>
        <taxon>Actinopterygii</taxon>
        <taxon>Neopterygii</taxon>
        <taxon>Teleostei</taxon>
        <taxon>Neoteleostei</taxon>
        <taxon>Acanthomorphata</taxon>
        <taxon>Ovalentaria</taxon>
        <taxon>Atherinomorphae</taxon>
        <taxon>Beloniformes</taxon>
        <taxon>Adrianichthyidae</taxon>
        <taxon>Oryziinae</taxon>
        <taxon>Oryzias</taxon>
    </lineage>
</organism>
<comment type="catalytic activity">
    <reaction evidence="17">
        <text>N-(hexadecanoyl)-sphing-4-enine-1-phosphate(in) = N-(hexadecanoyl)-sphing-4-enine-1-phosphate(out)</text>
        <dbReference type="Rhea" id="RHEA:45680"/>
        <dbReference type="ChEBI" id="CHEBI:72963"/>
    </reaction>
    <physiologicalReaction direction="left-to-right" evidence="17">
        <dbReference type="Rhea" id="RHEA:45681"/>
    </physiologicalReaction>
</comment>
<evidence type="ECO:0000256" key="16">
    <source>
        <dbReference type="ARBA" id="ARBA00036393"/>
    </source>
</evidence>
<evidence type="ECO:0000313" key="23">
    <source>
        <dbReference type="Proteomes" id="UP000283210"/>
    </source>
</evidence>
<keyword evidence="7" id="KW-0813">Transport</keyword>
<evidence type="ECO:0000256" key="7">
    <source>
        <dbReference type="ARBA" id="ARBA00022448"/>
    </source>
</evidence>
<evidence type="ECO:0000256" key="5">
    <source>
        <dbReference type="ARBA" id="ARBA00004514"/>
    </source>
</evidence>
<dbReference type="Proteomes" id="UP000283210">
    <property type="component" value="Chromosome 7"/>
</dbReference>
<dbReference type="GO" id="GO:0010008">
    <property type="term" value="C:endosome membrane"/>
    <property type="evidence" value="ECO:0007669"/>
    <property type="project" value="UniProtKB-SubCell"/>
</dbReference>
<dbReference type="GO" id="GO:0005829">
    <property type="term" value="C:cytosol"/>
    <property type="evidence" value="ECO:0007669"/>
    <property type="project" value="UniProtKB-SubCell"/>
</dbReference>
<proteinExistence type="inferred from homology"/>
<reference evidence="22 23" key="2">
    <citation type="submission" date="2019-01" db="EMBL/GenBank/DDBJ databases">
        <title>A chromosome length genome reference of the Java medaka (oryzias javanicus).</title>
        <authorList>
            <person name="Herpin A."/>
            <person name="Takehana Y."/>
            <person name="Naruse K."/>
            <person name="Ansai S."/>
            <person name="Kawaguchi M."/>
        </authorList>
    </citation>
    <scope>NUCLEOTIDE SEQUENCE [LARGE SCALE GENOMIC DNA]</scope>
    <source>
        <strain evidence="22">RS831</strain>
        <tissue evidence="22">Whole body</tissue>
    </source>
</reference>
<keyword evidence="8" id="KW-1003">Cell membrane</keyword>
<evidence type="ECO:0000256" key="4">
    <source>
        <dbReference type="ARBA" id="ARBA00004509"/>
    </source>
</evidence>
<evidence type="ECO:0000256" key="13">
    <source>
        <dbReference type="ARBA" id="ARBA00023121"/>
    </source>
</evidence>
<dbReference type="GO" id="GO:0005640">
    <property type="term" value="C:nuclear outer membrane"/>
    <property type="evidence" value="ECO:0007669"/>
    <property type="project" value="UniProtKB-SubCell"/>
</dbReference>
<dbReference type="InterPro" id="IPR036497">
    <property type="entry name" value="GLTP_sf"/>
</dbReference>
<dbReference type="SUPFAM" id="SSF110004">
    <property type="entry name" value="Glycolipid transfer protein, GLTP"/>
    <property type="match status" value="1"/>
</dbReference>
<keyword evidence="13" id="KW-0446">Lipid-binding</keyword>
<dbReference type="GO" id="GO:0005794">
    <property type="term" value="C:Golgi apparatus"/>
    <property type="evidence" value="ECO:0007669"/>
    <property type="project" value="UniProtKB-SubCell"/>
</dbReference>
<dbReference type="EMBL" id="CM012443">
    <property type="protein sequence ID" value="RVE71030.1"/>
    <property type="molecule type" value="Genomic_DNA"/>
</dbReference>
<evidence type="ECO:0000256" key="2">
    <source>
        <dbReference type="ARBA" id="ARBA00004413"/>
    </source>
</evidence>
<dbReference type="GO" id="GO:0032691">
    <property type="term" value="P:negative regulation of interleukin-1 beta production"/>
    <property type="evidence" value="ECO:0007669"/>
    <property type="project" value="UniProtKB-ARBA"/>
</dbReference>
<comment type="subcellular location">
    <subcellularLocation>
        <location evidence="2">Cell membrane</location>
        <topology evidence="2">Peripheral membrane protein</topology>
        <orientation evidence="2">Cytoplasmic side</orientation>
    </subcellularLocation>
    <subcellularLocation>
        <location evidence="5">Cytoplasm</location>
        <location evidence="5">Cytosol</location>
    </subcellularLocation>
    <subcellularLocation>
        <location evidence="3">Endosome membrane</location>
        <topology evidence="3">Peripheral membrane protein</topology>
    </subcellularLocation>
    <subcellularLocation>
        <location evidence="1">Golgi apparatus</location>
        <location evidence="1">trans-Golgi network membrane</location>
        <topology evidence="1">Peripheral membrane protein</topology>
    </subcellularLocation>
    <subcellularLocation>
        <location evidence="4">Nucleus outer membrane</location>
        <topology evidence="4">Peripheral membrane protein</topology>
    </subcellularLocation>
</comment>
<keyword evidence="23" id="KW-1185">Reference proteome</keyword>
<feature type="chain" id="PRO_5018696223" description="Ceramide-1-phosphate transfer protein" evidence="20">
    <location>
        <begin position="19"/>
        <end position="242"/>
    </location>
</feature>
<dbReference type="FunFam" id="1.10.3520.10:FF:000002">
    <property type="entry name" value="Ceramide-1-phosphate transfer protein"/>
    <property type="match status" value="1"/>
</dbReference>
<comment type="similarity">
    <text evidence="6">Belongs to the GLTP family.</text>
</comment>
<keyword evidence="15" id="KW-0539">Nucleus</keyword>
<keyword evidence="14" id="KW-0472">Membrane</keyword>
<dbReference type="InterPro" id="IPR014830">
    <property type="entry name" value="Glycolipid_transfer_prot_dom"/>
</dbReference>
<evidence type="ECO:0000256" key="14">
    <source>
        <dbReference type="ARBA" id="ARBA00023136"/>
    </source>
</evidence>
<dbReference type="GO" id="GO:1902388">
    <property type="term" value="F:ceramide 1-phosphate transfer activity"/>
    <property type="evidence" value="ECO:0007669"/>
    <property type="project" value="TreeGrafter"/>
</dbReference>
<keyword evidence="12" id="KW-0445">Lipid transport</keyword>
<dbReference type="Gene3D" id="1.10.3520.10">
    <property type="entry name" value="Glycolipid transfer protein"/>
    <property type="match status" value="1"/>
</dbReference>
<evidence type="ECO:0000256" key="10">
    <source>
        <dbReference type="ARBA" id="ARBA00022753"/>
    </source>
</evidence>
<evidence type="ECO:0000256" key="19">
    <source>
        <dbReference type="ARBA" id="ARBA00042989"/>
    </source>
</evidence>
<sequence>MFKEGCIIFLSLSSSLSALPCRSIMAGPAAPENQNFCFKDELEAFKLSLSPNKEVIIEHYLAGWNGLVKFLNRLGNVFGFISKDASSKIQILRNFLNSEHGSEYFTVQSMVKYELENNLVDLKKAGSHPESGCRTLLRLHRALRWLELFLERLRTSQEDGKTSVMCADAYNESLAQFHPWVIRKAAGVAFCMLPGRLSFFEAMNVGTPDQVVAMLGEALPVVAEVYQITQDLYAKHDLLDLP</sequence>
<evidence type="ECO:0000313" key="22">
    <source>
        <dbReference type="EMBL" id="RVE71030.1"/>
    </source>
</evidence>
<dbReference type="AlphaFoldDB" id="A0A3S2N0I7"/>
<evidence type="ECO:0000256" key="9">
    <source>
        <dbReference type="ARBA" id="ARBA00022490"/>
    </source>
</evidence>
<evidence type="ECO:0000256" key="11">
    <source>
        <dbReference type="ARBA" id="ARBA00023034"/>
    </source>
</evidence>
<keyword evidence="9" id="KW-0963">Cytoplasm</keyword>
<evidence type="ECO:0000259" key="21">
    <source>
        <dbReference type="Pfam" id="PF08718"/>
    </source>
</evidence>
<dbReference type="GO" id="GO:0005886">
    <property type="term" value="C:plasma membrane"/>
    <property type="evidence" value="ECO:0007669"/>
    <property type="project" value="UniProtKB-SubCell"/>
</dbReference>
<dbReference type="PANTHER" id="PTHR10219:SF20">
    <property type="entry name" value="CERAMIDE-1-PHOSPHATE TRANSFER PROTEIN"/>
    <property type="match status" value="1"/>
</dbReference>
<accession>A0A3S2N0I7</accession>
<keyword evidence="20" id="KW-0732">Signal</keyword>
<protein>
    <recommendedName>
        <fullName evidence="18">Ceramide-1-phosphate transfer protein</fullName>
    </recommendedName>
    <alternativeName>
        <fullName evidence="19">Glycolipid transfer protein domain-containing protein 1</fullName>
    </alternativeName>
</protein>
<dbReference type="OrthoDB" id="116883at2759"/>
<evidence type="ECO:0000256" key="17">
    <source>
        <dbReference type="ARBA" id="ARBA00036900"/>
    </source>
</evidence>
<comment type="catalytic activity">
    <reaction evidence="16">
        <text>N-(9Z-octadecenoyl)-sphing-4-enine-1-phosphate(in) = N-(9Z-octadecenoyl)-sphing-4-enine-1-phosphate(out)</text>
        <dbReference type="Rhea" id="RHEA:45688"/>
        <dbReference type="ChEBI" id="CHEBI:85378"/>
    </reaction>
    <physiologicalReaction direction="left-to-right" evidence="16">
        <dbReference type="Rhea" id="RHEA:45689"/>
    </physiologicalReaction>
</comment>
<reference evidence="22 23" key="1">
    <citation type="submission" date="2018-11" db="EMBL/GenBank/DDBJ databases">
        <authorList>
            <person name="Lopez-Roques C."/>
            <person name="Donnadieu C."/>
            <person name="Bouchez O."/>
            <person name="Klopp C."/>
            <person name="Cabau C."/>
            <person name="Zahm M."/>
        </authorList>
    </citation>
    <scope>NUCLEOTIDE SEQUENCE [LARGE SCALE GENOMIC DNA]</scope>
    <source>
        <strain evidence="22">RS831</strain>
        <tissue evidence="22">Whole body</tissue>
    </source>
</reference>
<dbReference type="Pfam" id="PF08718">
    <property type="entry name" value="GLTP"/>
    <property type="match status" value="1"/>
</dbReference>
<evidence type="ECO:0000256" key="8">
    <source>
        <dbReference type="ARBA" id="ARBA00022475"/>
    </source>
</evidence>
<evidence type="ECO:0000256" key="15">
    <source>
        <dbReference type="ARBA" id="ARBA00023242"/>
    </source>
</evidence>
<feature type="domain" description="Glycolipid transfer protein" evidence="21">
    <location>
        <begin position="57"/>
        <end position="204"/>
    </location>
</feature>
<keyword evidence="11" id="KW-0333">Golgi apparatus</keyword>
<dbReference type="PANTHER" id="PTHR10219">
    <property type="entry name" value="GLYCOLIPID TRANSFER PROTEIN-RELATED"/>
    <property type="match status" value="1"/>
</dbReference>
<dbReference type="GO" id="GO:1902387">
    <property type="term" value="F:ceramide 1-phosphate binding"/>
    <property type="evidence" value="ECO:0007669"/>
    <property type="project" value="TreeGrafter"/>
</dbReference>
<evidence type="ECO:0000256" key="12">
    <source>
        <dbReference type="ARBA" id="ARBA00023055"/>
    </source>
</evidence>
<evidence type="ECO:0000256" key="1">
    <source>
        <dbReference type="ARBA" id="ARBA00004150"/>
    </source>
</evidence>
<evidence type="ECO:0000256" key="3">
    <source>
        <dbReference type="ARBA" id="ARBA00004481"/>
    </source>
</evidence>
<evidence type="ECO:0000256" key="20">
    <source>
        <dbReference type="SAM" id="SignalP"/>
    </source>
</evidence>
<gene>
    <name evidence="22" type="ORF">OJAV_G00069980</name>
</gene>
<keyword evidence="10" id="KW-0967">Endosome</keyword>
<name>A0A3S2N0I7_ORYJA</name>
<evidence type="ECO:0000256" key="6">
    <source>
        <dbReference type="ARBA" id="ARBA00007148"/>
    </source>
</evidence>
<evidence type="ECO:0000256" key="18">
    <source>
        <dbReference type="ARBA" id="ARBA00039463"/>
    </source>
</evidence>
<feature type="signal peptide" evidence="20">
    <location>
        <begin position="1"/>
        <end position="18"/>
    </location>
</feature>